<dbReference type="OMA" id="IFKTEAN"/>
<feature type="domain" description="PPM-type phosphatase" evidence="4">
    <location>
        <begin position="179"/>
        <end position="462"/>
    </location>
</feature>
<dbReference type="InterPro" id="IPR015655">
    <property type="entry name" value="PP2C"/>
</dbReference>
<protein>
    <recommendedName>
        <fullName evidence="4">PPM-type phosphatase domain-containing protein</fullName>
    </recommendedName>
</protein>
<dbReference type="eggNOG" id="KOG0698">
    <property type="taxonomic scope" value="Eukaryota"/>
</dbReference>
<dbReference type="Gene3D" id="3.60.40.10">
    <property type="entry name" value="PPM-type phosphatase domain"/>
    <property type="match status" value="1"/>
</dbReference>
<dbReference type="OrthoDB" id="10264738at2759"/>
<dbReference type="Pfam" id="PF00481">
    <property type="entry name" value="PP2C"/>
    <property type="match status" value="1"/>
</dbReference>
<comment type="subcellular location">
    <subcellularLocation>
        <location evidence="1">Membrane</location>
    </subcellularLocation>
</comment>
<dbReference type="STRING" id="5888.A0DBR3"/>
<dbReference type="GO" id="GO:0004722">
    <property type="term" value="F:protein serine/threonine phosphatase activity"/>
    <property type="evidence" value="ECO:0000318"/>
    <property type="project" value="GO_Central"/>
</dbReference>
<dbReference type="SMART" id="SM00332">
    <property type="entry name" value="PP2Cc"/>
    <property type="match status" value="1"/>
</dbReference>
<evidence type="ECO:0000256" key="2">
    <source>
        <dbReference type="ARBA" id="ARBA00023136"/>
    </source>
</evidence>
<dbReference type="KEGG" id="ptm:GSPATT00015377001"/>
<dbReference type="InParanoid" id="A0DBR3"/>
<dbReference type="CDD" id="cd00143">
    <property type="entry name" value="PP2Cc"/>
    <property type="match status" value="1"/>
</dbReference>
<accession>A0DBR3</accession>
<evidence type="ECO:0000313" key="6">
    <source>
        <dbReference type="Proteomes" id="UP000000600"/>
    </source>
</evidence>
<feature type="region of interest" description="Disordered" evidence="3">
    <location>
        <begin position="25"/>
        <end position="62"/>
    </location>
</feature>
<organism evidence="5 6">
    <name type="scientific">Paramecium tetraurelia</name>
    <dbReference type="NCBI Taxonomy" id="5888"/>
    <lineage>
        <taxon>Eukaryota</taxon>
        <taxon>Sar</taxon>
        <taxon>Alveolata</taxon>
        <taxon>Ciliophora</taxon>
        <taxon>Intramacronucleata</taxon>
        <taxon>Oligohymenophorea</taxon>
        <taxon>Peniculida</taxon>
        <taxon>Parameciidae</taxon>
        <taxon>Paramecium</taxon>
    </lineage>
</organism>
<evidence type="ECO:0000256" key="1">
    <source>
        <dbReference type="ARBA" id="ARBA00004370"/>
    </source>
</evidence>
<dbReference type="PANTHER" id="PTHR47992">
    <property type="entry name" value="PROTEIN PHOSPHATASE"/>
    <property type="match status" value="1"/>
</dbReference>
<reference evidence="5 6" key="1">
    <citation type="journal article" date="2006" name="Nature">
        <title>Global trends of whole-genome duplications revealed by the ciliate Paramecium tetraurelia.</title>
        <authorList>
            <consortium name="Genoscope"/>
            <person name="Aury J.-M."/>
            <person name="Jaillon O."/>
            <person name="Duret L."/>
            <person name="Noel B."/>
            <person name="Jubin C."/>
            <person name="Porcel B.M."/>
            <person name="Segurens B."/>
            <person name="Daubin V."/>
            <person name="Anthouard V."/>
            <person name="Aiach N."/>
            <person name="Arnaiz O."/>
            <person name="Billaut A."/>
            <person name="Beisson J."/>
            <person name="Blanc I."/>
            <person name="Bouhouche K."/>
            <person name="Camara F."/>
            <person name="Duharcourt S."/>
            <person name="Guigo R."/>
            <person name="Gogendeau D."/>
            <person name="Katinka M."/>
            <person name="Keller A.-M."/>
            <person name="Kissmehl R."/>
            <person name="Klotz C."/>
            <person name="Koll F."/>
            <person name="Le Moue A."/>
            <person name="Lepere C."/>
            <person name="Malinsky S."/>
            <person name="Nowacki M."/>
            <person name="Nowak J.K."/>
            <person name="Plattner H."/>
            <person name="Poulain J."/>
            <person name="Ruiz F."/>
            <person name="Serrano V."/>
            <person name="Zagulski M."/>
            <person name="Dessen P."/>
            <person name="Betermier M."/>
            <person name="Weissenbach J."/>
            <person name="Scarpelli C."/>
            <person name="Schachter V."/>
            <person name="Sperling L."/>
            <person name="Meyer E."/>
            <person name="Cohen J."/>
            <person name="Wincker P."/>
        </authorList>
    </citation>
    <scope>NUCLEOTIDE SEQUENCE [LARGE SCALE GENOMIC DNA]</scope>
    <source>
        <strain evidence="5 6">Stock d4-2</strain>
    </source>
</reference>
<dbReference type="AlphaFoldDB" id="A0DBR3"/>
<proteinExistence type="predicted"/>
<evidence type="ECO:0000256" key="3">
    <source>
        <dbReference type="SAM" id="MobiDB-lite"/>
    </source>
</evidence>
<name>A0DBR3_PARTE</name>
<dbReference type="RefSeq" id="XP_001447877.1">
    <property type="nucleotide sequence ID" value="XM_001447840.1"/>
</dbReference>
<dbReference type="FunFam" id="3.60.40.10:FF:000051">
    <property type="entry name" value="Protein phosphatase 2C-like protein"/>
    <property type="match status" value="1"/>
</dbReference>
<evidence type="ECO:0000313" key="5">
    <source>
        <dbReference type="EMBL" id="CAK80480.1"/>
    </source>
</evidence>
<dbReference type="Proteomes" id="UP000000600">
    <property type="component" value="Unassembled WGS sequence"/>
</dbReference>
<keyword evidence="2" id="KW-0472">Membrane</keyword>
<dbReference type="GO" id="GO:0007165">
    <property type="term" value="P:signal transduction"/>
    <property type="evidence" value="ECO:0000318"/>
    <property type="project" value="GO_Central"/>
</dbReference>
<evidence type="ECO:0000259" key="4">
    <source>
        <dbReference type="PROSITE" id="PS51746"/>
    </source>
</evidence>
<dbReference type="SUPFAM" id="SSF81606">
    <property type="entry name" value="PP2C-like"/>
    <property type="match status" value="1"/>
</dbReference>
<dbReference type="PROSITE" id="PS51746">
    <property type="entry name" value="PPM_2"/>
    <property type="match status" value="1"/>
</dbReference>
<dbReference type="InterPro" id="IPR036457">
    <property type="entry name" value="PPM-type-like_dom_sf"/>
</dbReference>
<keyword evidence="6" id="KW-1185">Reference proteome</keyword>
<gene>
    <name evidence="5" type="ORF">GSPATT00015377001</name>
</gene>
<dbReference type="GeneID" id="5033662"/>
<dbReference type="HOGENOM" id="CLU_013173_6_5_1"/>
<sequence length="465" mass="53688">MNQRIFDYTKSASKRLKSPRIFKTEANYQYHSRDNKNDNQNKAKSFINDRPVQGQRDQSEKQYQITKNRLTVNNYSQQSRQQLNNTHNKYNSFLDSIMKLNKSKEINRIPIRSRKQLWHNYVSKYLTQTKKVNPDSSVPERRVHSQINILKAEEIYNKNRSTASLCSFESQDNLQLNLKYTHKTRQGQIANNPTKVNQDIFYCQTNLVENLHLFFVCDGHGQNGQFVSNFIQTNLPNSIRRDKLSQQSHQIKETLQKSIQNISVNVNKQSFDTNFSGSTLNGIILQENGKIHSFNVGDSRTVIGKFIGYGSKFKPYQLSVDHKLTIKKEQYRVISSGGKIDTFYDQNGNPIGPMRVWVNGTQYPGLAMSRSIGDQVAQSIGVSSVPDIVEYQLGSNDKFIIIASDGIWEFLDNQIIVDIIGKYYQQNNIEGASEELMRVAYRMWTIDDDSVIDDITFIIIFIQNQ</sequence>
<dbReference type="EMBL" id="CT868363">
    <property type="protein sequence ID" value="CAK80480.1"/>
    <property type="molecule type" value="Genomic_DNA"/>
</dbReference>
<dbReference type="GO" id="GO:0016020">
    <property type="term" value="C:membrane"/>
    <property type="evidence" value="ECO:0007669"/>
    <property type="project" value="UniProtKB-SubCell"/>
</dbReference>
<dbReference type="InterPro" id="IPR001932">
    <property type="entry name" value="PPM-type_phosphatase-like_dom"/>
</dbReference>
<feature type="compositionally biased region" description="Basic and acidic residues" evidence="3">
    <location>
        <begin position="31"/>
        <end position="41"/>
    </location>
</feature>